<comment type="subcellular location">
    <subcellularLocation>
        <location evidence="1">Membrane</location>
        <topology evidence="1">Multi-pass membrane protein</topology>
    </subcellularLocation>
</comment>
<evidence type="ECO:0000259" key="6">
    <source>
        <dbReference type="Pfam" id="PF04932"/>
    </source>
</evidence>
<dbReference type="InterPro" id="IPR007016">
    <property type="entry name" value="O-antigen_ligase-rel_domated"/>
</dbReference>
<feature type="transmembrane region" description="Helical" evidence="5">
    <location>
        <begin position="129"/>
        <end position="154"/>
    </location>
</feature>
<dbReference type="GO" id="GO:0016874">
    <property type="term" value="F:ligase activity"/>
    <property type="evidence" value="ECO:0007669"/>
    <property type="project" value="UniProtKB-KW"/>
</dbReference>
<feature type="transmembrane region" description="Helical" evidence="5">
    <location>
        <begin position="104"/>
        <end position="122"/>
    </location>
</feature>
<dbReference type="InterPro" id="IPR051533">
    <property type="entry name" value="WaaL-like"/>
</dbReference>
<feature type="transmembrane region" description="Helical" evidence="5">
    <location>
        <begin position="72"/>
        <end position="92"/>
    </location>
</feature>
<feature type="transmembrane region" description="Helical" evidence="5">
    <location>
        <begin position="386"/>
        <end position="404"/>
    </location>
</feature>
<dbReference type="EMBL" id="FOSQ01000003">
    <property type="protein sequence ID" value="SFK52358.1"/>
    <property type="molecule type" value="Genomic_DNA"/>
</dbReference>
<evidence type="ECO:0000256" key="4">
    <source>
        <dbReference type="ARBA" id="ARBA00023136"/>
    </source>
</evidence>
<evidence type="ECO:0000256" key="3">
    <source>
        <dbReference type="ARBA" id="ARBA00022989"/>
    </source>
</evidence>
<keyword evidence="7" id="KW-0436">Ligase</keyword>
<evidence type="ECO:0000256" key="2">
    <source>
        <dbReference type="ARBA" id="ARBA00022692"/>
    </source>
</evidence>
<feature type="domain" description="O-antigen ligase-related" evidence="6">
    <location>
        <begin position="201"/>
        <end position="340"/>
    </location>
</feature>
<evidence type="ECO:0000256" key="5">
    <source>
        <dbReference type="SAM" id="Phobius"/>
    </source>
</evidence>
<reference evidence="7 8" key="1">
    <citation type="submission" date="2016-10" db="EMBL/GenBank/DDBJ databases">
        <authorList>
            <person name="de Groot N.N."/>
        </authorList>
    </citation>
    <scope>NUCLEOTIDE SEQUENCE [LARGE SCALE GENOMIC DNA]</scope>
    <source>
        <strain evidence="7 8">DSM 19981</strain>
    </source>
</reference>
<dbReference type="PANTHER" id="PTHR37422">
    <property type="entry name" value="TEICHURONIC ACID BIOSYNTHESIS PROTEIN TUAE"/>
    <property type="match status" value="1"/>
</dbReference>
<evidence type="ECO:0000313" key="8">
    <source>
        <dbReference type="Proteomes" id="UP000199473"/>
    </source>
</evidence>
<dbReference type="PANTHER" id="PTHR37422:SF13">
    <property type="entry name" value="LIPOPOLYSACCHARIDE BIOSYNTHESIS PROTEIN PA4999-RELATED"/>
    <property type="match status" value="1"/>
</dbReference>
<feature type="transmembrane region" description="Helical" evidence="5">
    <location>
        <begin position="238"/>
        <end position="258"/>
    </location>
</feature>
<organism evidence="7 8">
    <name type="scientific">Falsiroseomonas stagni DSM 19981</name>
    <dbReference type="NCBI Taxonomy" id="1123062"/>
    <lineage>
        <taxon>Bacteria</taxon>
        <taxon>Pseudomonadati</taxon>
        <taxon>Pseudomonadota</taxon>
        <taxon>Alphaproteobacteria</taxon>
        <taxon>Acetobacterales</taxon>
        <taxon>Roseomonadaceae</taxon>
        <taxon>Falsiroseomonas</taxon>
    </lineage>
</organism>
<feature type="transmembrane region" description="Helical" evidence="5">
    <location>
        <begin position="196"/>
        <end position="211"/>
    </location>
</feature>
<evidence type="ECO:0000313" key="7">
    <source>
        <dbReference type="EMBL" id="SFK52358.1"/>
    </source>
</evidence>
<keyword evidence="8" id="KW-1185">Reference proteome</keyword>
<dbReference type="STRING" id="1123062.SAMN02745775_103205"/>
<accession>A0A1I4A7L4</accession>
<dbReference type="RefSeq" id="WP_092959396.1">
    <property type="nucleotide sequence ID" value="NZ_FOSQ01000003.1"/>
</dbReference>
<dbReference type="Proteomes" id="UP000199473">
    <property type="component" value="Unassembled WGS sequence"/>
</dbReference>
<dbReference type="GO" id="GO:0016020">
    <property type="term" value="C:membrane"/>
    <property type="evidence" value="ECO:0007669"/>
    <property type="project" value="UniProtKB-SubCell"/>
</dbReference>
<feature type="transmembrane region" description="Helical" evidence="5">
    <location>
        <begin position="166"/>
        <end position="184"/>
    </location>
</feature>
<protein>
    <submittedName>
        <fullName evidence="7">O-antigen ligase like membrane protein</fullName>
    </submittedName>
</protein>
<feature type="transmembrane region" description="Helical" evidence="5">
    <location>
        <begin position="362"/>
        <end position="380"/>
    </location>
</feature>
<feature type="transmembrane region" description="Helical" evidence="5">
    <location>
        <begin position="39"/>
        <end position="60"/>
    </location>
</feature>
<keyword evidence="4 5" id="KW-0472">Membrane</keyword>
<keyword evidence="2 5" id="KW-0812">Transmembrane</keyword>
<dbReference type="AlphaFoldDB" id="A0A1I4A7L4"/>
<gene>
    <name evidence="7" type="ORF">SAMN02745775_103205</name>
</gene>
<feature type="transmembrane region" description="Helical" evidence="5">
    <location>
        <begin position="336"/>
        <end position="355"/>
    </location>
</feature>
<proteinExistence type="predicted"/>
<evidence type="ECO:0000256" key="1">
    <source>
        <dbReference type="ARBA" id="ARBA00004141"/>
    </source>
</evidence>
<dbReference type="OrthoDB" id="7284725at2"/>
<keyword evidence="3 5" id="KW-1133">Transmembrane helix</keyword>
<name>A0A1I4A7L4_9PROT</name>
<dbReference type="Pfam" id="PF04932">
    <property type="entry name" value="Wzy_C"/>
    <property type="match status" value="1"/>
</dbReference>
<sequence>MTASAPLAPAPLAPVALAAGSLAAILQMAGALKTAPPLAGLPVDLTLASLALLLPALALLAVSRAWRVDRALALPLAAAGLFWTWLVVAGAWSPSSAVLSAKLPEATIAAPLMLAAGMLVGAEPASRRALSATTIAIGALLAAIVAWGVLGGWGLGALLDPEAQRLQYQLAGLAMATAAALAAVKLVEAPSWPRRAGWAALILALAAAALLPGGRTALVALLLGVALAPAIRLPRARALAWAAMVAAAGLAGLLWLLLHPDHAEGLRTLERLTGDAAGLDARRGLWTAALDWAGQAAPLGLGTGGFTIAAGHGERRGLYPHNHMLEALAEGGLPGLLLWLGTFGGAAFAMLRLAPAVPPARLARMAAMVLPVAMTIMVSTDLGNRMAWFALGLALSLGLSARALKAGALETADA</sequence>